<reference evidence="1 2" key="1">
    <citation type="submission" date="2018-06" db="EMBL/GenBank/DDBJ databases">
        <title>Thermoflavimicrobium daqus sp. nov., a thermophilic microbe isolated from Moutai-flavour Daqu.</title>
        <authorList>
            <person name="Wang X."/>
            <person name="Zhou H."/>
        </authorList>
    </citation>
    <scope>NUCLEOTIDE SEQUENCE [LARGE SCALE GENOMIC DNA]</scope>
    <source>
        <strain evidence="1 2">FBKL4.011</strain>
    </source>
</reference>
<comment type="caution">
    <text evidence="1">The sequence shown here is derived from an EMBL/GenBank/DDBJ whole genome shotgun (WGS) entry which is preliminary data.</text>
</comment>
<dbReference type="EMBL" id="QJKK01000001">
    <property type="protein sequence ID" value="RAL26504.1"/>
    <property type="molecule type" value="Genomic_DNA"/>
</dbReference>
<protein>
    <submittedName>
        <fullName evidence="1">Stage V sporulation protein AE</fullName>
    </submittedName>
</protein>
<proteinExistence type="predicted"/>
<dbReference type="Pfam" id="PF14097">
    <property type="entry name" value="SpoVAE"/>
    <property type="match status" value="1"/>
</dbReference>
<dbReference type="InterPro" id="IPR025914">
    <property type="entry name" value="SpoVAE"/>
</dbReference>
<accession>A0A364K885</accession>
<keyword evidence="2" id="KW-1185">Reference proteome</keyword>
<evidence type="ECO:0000313" key="2">
    <source>
        <dbReference type="Proteomes" id="UP000251213"/>
    </source>
</evidence>
<name>A0A364K885_9BACL</name>
<reference evidence="1 2" key="2">
    <citation type="submission" date="2018-06" db="EMBL/GenBank/DDBJ databases">
        <authorList>
            <person name="Zhirakovskaya E."/>
        </authorList>
    </citation>
    <scope>NUCLEOTIDE SEQUENCE [LARGE SCALE GENOMIC DNA]</scope>
    <source>
        <strain evidence="1 2">FBKL4.011</strain>
    </source>
</reference>
<dbReference type="AlphaFoldDB" id="A0A364K885"/>
<evidence type="ECO:0000313" key="1">
    <source>
        <dbReference type="EMBL" id="RAL26504.1"/>
    </source>
</evidence>
<dbReference type="RefSeq" id="WP_113657111.1">
    <property type="nucleotide sequence ID" value="NZ_KZ845663.1"/>
</dbReference>
<dbReference type="Proteomes" id="UP000251213">
    <property type="component" value="Unassembled WGS sequence"/>
</dbReference>
<organism evidence="1 2">
    <name type="scientific">Thermoflavimicrobium daqui</name>
    <dbReference type="NCBI Taxonomy" id="2137476"/>
    <lineage>
        <taxon>Bacteria</taxon>
        <taxon>Bacillati</taxon>
        <taxon>Bacillota</taxon>
        <taxon>Bacilli</taxon>
        <taxon>Bacillales</taxon>
        <taxon>Thermoactinomycetaceae</taxon>
        <taxon>Thermoflavimicrobium</taxon>
    </lineage>
</organism>
<dbReference type="OrthoDB" id="1679631at2"/>
<gene>
    <name evidence="1" type="ORF">DL897_00145</name>
</gene>
<sequence>MGKRKVILVTDGDQIAKETLEEVARQIGGRCISLSSGNPTPLSGDTLVALIKQAVHDPVIVMFDDCGNDKEGHGEKALRYVATHPEIQVLGVLAVASDCMKGLGTPIHMSVDSNGNVVSYCVNKRGEVERERPRRIYGDTVEVLNRIQVPVVIGIGDIGKMKRKDLTRYGAPITTKAVQLILNMYR</sequence>